<evidence type="ECO:0000256" key="2">
    <source>
        <dbReference type="ARBA" id="ARBA00022833"/>
    </source>
</evidence>
<comment type="similarity">
    <text evidence="4">Belongs to the zinc-containing alcohol dehydrogenase family.</text>
</comment>
<dbReference type="GO" id="GO:0016491">
    <property type="term" value="F:oxidoreductase activity"/>
    <property type="evidence" value="ECO:0007669"/>
    <property type="project" value="UniProtKB-KW"/>
</dbReference>
<dbReference type="EMBL" id="ABAX03000012">
    <property type="protein sequence ID" value="EDR97806.1"/>
    <property type="molecule type" value="Genomic_DNA"/>
</dbReference>
<dbReference type="Pfam" id="PF08240">
    <property type="entry name" value="ADH_N"/>
    <property type="match status" value="1"/>
</dbReference>
<gene>
    <name evidence="7" type="ORF">ANACAC_01428</name>
</gene>
<feature type="domain" description="Alcohol dehydrogenase-like N-terminal" evidence="6">
    <location>
        <begin position="31"/>
        <end position="143"/>
    </location>
</feature>
<dbReference type="Gene3D" id="3.90.180.10">
    <property type="entry name" value="Medium-chain alcohol dehydrogenases, catalytic domain"/>
    <property type="match status" value="1"/>
</dbReference>
<dbReference type="PROSITE" id="PS00059">
    <property type="entry name" value="ADH_ZINC"/>
    <property type="match status" value="1"/>
</dbReference>
<evidence type="ECO:0000313" key="7">
    <source>
        <dbReference type="EMBL" id="EDR97806.1"/>
    </source>
</evidence>
<dbReference type="SUPFAM" id="SSF50129">
    <property type="entry name" value="GroES-like"/>
    <property type="match status" value="1"/>
</dbReference>
<dbReference type="PANTHER" id="PTHR43401:SF2">
    <property type="entry name" value="L-THREONINE 3-DEHYDROGENASE"/>
    <property type="match status" value="1"/>
</dbReference>
<proteinExistence type="inferred from homology"/>
<evidence type="ECO:0000259" key="5">
    <source>
        <dbReference type="Pfam" id="PF00107"/>
    </source>
</evidence>
<dbReference type="PANTHER" id="PTHR43401">
    <property type="entry name" value="L-THREONINE 3-DEHYDROGENASE"/>
    <property type="match status" value="1"/>
</dbReference>
<evidence type="ECO:0000313" key="8">
    <source>
        <dbReference type="Proteomes" id="UP000004935"/>
    </source>
</evidence>
<dbReference type="Proteomes" id="UP000004935">
    <property type="component" value="Unassembled WGS sequence"/>
</dbReference>
<dbReference type="InterPro" id="IPR050129">
    <property type="entry name" value="Zn_alcohol_dh"/>
</dbReference>
<comment type="caution">
    <text evidence="7">The sequence shown here is derived from an EMBL/GenBank/DDBJ whole genome shotgun (WGS) entry which is preliminary data.</text>
</comment>
<evidence type="ECO:0000256" key="3">
    <source>
        <dbReference type="ARBA" id="ARBA00023002"/>
    </source>
</evidence>
<dbReference type="HOGENOM" id="CLU_026673_11_0_9"/>
<dbReference type="InterPro" id="IPR002328">
    <property type="entry name" value="ADH_Zn_CS"/>
</dbReference>
<dbReference type="InterPro" id="IPR013149">
    <property type="entry name" value="ADH-like_C"/>
</dbReference>
<dbReference type="InterPro" id="IPR013154">
    <property type="entry name" value="ADH-like_N"/>
</dbReference>
<dbReference type="STRING" id="411490.ANACAC_01428"/>
<evidence type="ECO:0000256" key="4">
    <source>
        <dbReference type="RuleBase" id="RU361277"/>
    </source>
</evidence>
<dbReference type="eggNOG" id="COG1063">
    <property type="taxonomic scope" value="Bacteria"/>
</dbReference>
<accession>B0MCY6</accession>
<dbReference type="SUPFAM" id="SSF51735">
    <property type="entry name" value="NAD(P)-binding Rossmann-fold domains"/>
    <property type="match status" value="1"/>
</dbReference>
<keyword evidence="1 4" id="KW-0479">Metal-binding</keyword>
<reference evidence="7" key="2">
    <citation type="submission" date="2013-11" db="EMBL/GenBank/DDBJ databases">
        <title>Draft genome sequence of Anaerostipes caccae (DSM 14662).</title>
        <authorList>
            <person name="Sudarsanam P."/>
            <person name="Ley R."/>
            <person name="Guruge J."/>
            <person name="Turnbaugh P.J."/>
            <person name="Mahowald M."/>
            <person name="Liep D."/>
            <person name="Gordon J."/>
        </authorList>
    </citation>
    <scope>NUCLEOTIDE SEQUENCE</scope>
    <source>
        <strain evidence="7">DSM 14662</strain>
    </source>
</reference>
<comment type="cofactor">
    <cofactor evidence="4">
        <name>Zn(2+)</name>
        <dbReference type="ChEBI" id="CHEBI:29105"/>
    </cofactor>
</comment>
<keyword evidence="3" id="KW-0560">Oxidoreductase</keyword>
<reference evidence="7" key="1">
    <citation type="submission" date="2007-11" db="EMBL/GenBank/DDBJ databases">
        <authorList>
            <person name="Fulton L."/>
            <person name="Clifton S."/>
            <person name="Fulton B."/>
            <person name="Xu J."/>
            <person name="Minx P."/>
            <person name="Pepin K.H."/>
            <person name="Johnson M."/>
            <person name="Thiruvilangam P."/>
            <person name="Bhonagiri V."/>
            <person name="Nash W.E."/>
            <person name="Mardis E.R."/>
            <person name="Wilson R.K."/>
        </authorList>
    </citation>
    <scope>NUCLEOTIDE SEQUENCE [LARGE SCALE GENOMIC DNA]</scope>
    <source>
        <strain evidence="7">DSM 14662</strain>
    </source>
</reference>
<name>B0MCY6_ANACD</name>
<feature type="domain" description="Alcohol dehydrogenase-like C-terminal" evidence="5">
    <location>
        <begin position="185"/>
        <end position="312"/>
    </location>
</feature>
<sequence>MKMSETMKTAVFRDVKKIELETCDKPGAAGNKILVKIDASAICTWEQRVYTGVNKVEFPFIGGHEIAGHIVELGEDVDPAEWNIGDKVVIGATLPCRNCYYCKTGNEQSCEHFNHSAHLEGMPYHGMGGLSKYMLAAPECLFKYDNVEPEQAAVIEPVSCVVHSVETADVQLGDTVLVIGCGIMGLLHTAICAKQGAAVIVSDVNEERTALALELGAKFVINPAKENLAERVSDITNGRKAQVIFDTTPIPSVVEDAFQCVGNTGKIVLYSSIHPAEPVPFDPNWVHGKSIQILGTANSNSRDFMRAAQMVSSGVLDLRPFVSEIYEAEDIKQAFESAVKGDKFRVVVKF</sequence>
<protein>
    <submittedName>
        <fullName evidence="7">Chlorophyll synthesis pathway protein BchC</fullName>
    </submittedName>
</protein>
<keyword evidence="2 4" id="KW-0862">Zinc</keyword>
<dbReference type="InterPro" id="IPR011032">
    <property type="entry name" value="GroES-like_sf"/>
</dbReference>
<dbReference type="Gene3D" id="3.40.50.720">
    <property type="entry name" value="NAD(P)-binding Rossmann-like Domain"/>
    <property type="match status" value="1"/>
</dbReference>
<evidence type="ECO:0000259" key="6">
    <source>
        <dbReference type="Pfam" id="PF08240"/>
    </source>
</evidence>
<evidence type="ECO:0000256" key="1">
    <source>
        <dbReference type="ARBA" id="ARBA00022723"/>
    </source>
</evidence>
<dbReference type="GO" id="GO:0008270">
    <property type="term" value="F:zinc ion binding"/>
    <property type="evidence" value="ECO:0007669"/>
    <property type="project" value="InterPro"/>
</dbReference>
<organism evidence="7 8">
    <name type="scientific">Anaerostipes caccae (strain DSM 14662 / CCUG 47493 / JCM 13470 / NCIMB 13811 / L1-92)</name>
    <dbReference type="NCBI Taxonomy" id="411490"/>
    <lineage>
        <taxon>Bacteria</taxon>
        <taxon>Bacillati</taxon>
        <taxon>Bacillota</taxon>
        <taxon>Clostridia</taxon>
        <taxon>Lachnospirales</taxon>
        <taxon>Lachnospiraceae</taxon>
        <taxon>Anaerostipes</taxon>
    </lineage>
</organism>
<dbReference type="InterPro" id="IPR036291">
    <property type="entry name" value="NAD(P)-bd_dom_sf"/>
</dbReference>
<dbReference type="Pfam" id="PF00107">
    <property type="entry name" value="ADH_zinc_N"/>
    <property type="match status" value="1"/>
</dbReference>
<keyword evidence="8" id="KW-1185">Reference proteome</keyword>
<dbReference type="AlphaFoldDB" id="B0MCY6"/>